<feature type="transmembrane region" description="Helical" evidence="5">
    <location>
        <begin position="7"/>
        <end position="27"/>
    </location>
</feature>
<dbReference type="SUPFAM" id="SSF117070">
    <property type="entry name" value="LEA14-like"/>
    <property type="match status" value="1"/>
</dbReference>
<dbReference type="Proteomes" id="UP000028999">
    <property type="component" value="Unassembled WGS sequence"/>
</dbReference>
<keyword evidence="9" id="KW-1185">Reference proteome</keyword>
<keyword evidence="2 5" id="KW-0812">Transmembrane</keyword>
<evidence type="ECO:0000256" key="5">
    <source>
        <dbReference type="SAM" id="Phobius"/>
    </source>
</evidence>
<reference evidence="8 9" key="1">
    <citation type="journal article" date="2014" name="Science">
        <title>Plant genetics. Early allopolyploid evolution in the post-Neolithic Brassica napus oilseed genome.</title>
        <authorList>
            <person name="Chalhoub B."/>
            <person name="Denoeud F."/>
            <person name="Liu S."/>
            <person name="Parkin I.A."/>
            <person name="Tang H."/>
            <person name="Wang X."/>
            <person name="Chiquet J."/>
            <person name="Belcram H."/>
            <person name="Tong C."/>
            <person name="Samans B."/>
            <person name="Correa M."/>
            <person name="Da Silva C."/>
            <person name="Just J."/>
            <person name="Falentin C."/>
            <person name="Koh C.S."/>
            <person name="Le Clainche I."/>
            <person name="Bernard M."/>
            <person name="Bento P."/>
            <person name="Noel B."/>
            <person name="Labadie K."/>
            <person name="Alberti A."/>
            <person name="Charles M."/>
            <person name="Arnaud D."/>
            <person name="Guo H."/>
            <person name="Daviaud C."/>
            <person name="Alamery S."/>
            <person name="Jabbari K."/>
            <person name="Zhao M."/>
            <person name="Edger P.P."/>
            <person name="Chelaifa H."/>
            <person name="Tack D."/>
            <person name="Lassalle G."/>
            <person name="Mestiri I."/>
            <person name="Schnel N."/>
            <person name="Le Paslier M.C."/>
            <person name="Fan G."/>
            <person name="Renault V."/>
            <person name="Bayer P.E."/>
            <person name="Golicz A.A."/>
            <person name="Manoli S."/>
            <person name="Lee T.H."/>
            <person name="Thi V.H."/>
            <person name="Chalabi S."/>
            <person name="Hu Q."/>
            <person name="Fan C."/>
            <person name="Tollenaere R."/>
            <person name="Lu Y."/>
            <person name="Battail C."/>
            <person name="Shen J."/>
            <person name="Sidebottom C.H."/>
            <person name="Wang X."/>
            <person name="Canaguier A."/>
            <person name="Chauveau A."/>
            <person name="Berard A."/>
            <person name="Deniot G."/>
            <person name="Guan M."/>
            <person name="Liu Z."/>
            <person name="Sun F."/>
            <person name="Lim Y.P."/>
            <person name="Lyons E."/>
            <person name="Town C.D."/>
            <person name="Bancroft I."/>
            <person name="Wang X."/>
            <person name="Meng J."/>
            <person name="Ma J."/>
            <person name="Pires J.C."/>
            <person name="King G.J."/>
            <person name="Brunel D."/>
            <person name="Delourme R."/>
            <person name="Renard M."/>
            <person name="Aury J.M."/>
            <person name="Adams K.L."/>
            <person name="Batley J."/>
            <person name="Snowdon R.J."/>
            <person name="Tost J."/>
            <person name="Edwards D."/>
            <person name="Zhou Y."/>
            <person name="Hua W."/>
            <person name="Sharpe A.G."/>
            <person name="Paterson A.H."/>
            <person name="Guan C."/>
            <person name="Wincker P."/>
        </authorList>
    </citation>
    <scope>NUCLEOTIDE SEQUENCE [LARGE SCALE GENOMIC DNA]</scope>
    <source>
        <strain evidence="9">cv. Darmor-bzh</strain>
    </source>
</reference>
<dbReference type="EMBL" id="LK032209">
    <property type="protein sequence ID" value="CDY27724.1"/>
    <property type="molecule type" value="Genomic_DNA"/>
</dbReference>
<dbReference type="Gramene" id="CDY27724">
    <property type="protein sequence ID" value="CDY27724"/>
    <property type="gene ID" value="GSBRNA2T00038521001"/>
</dbReference>
<dbReference type="EMBL" id="HG994359">
    <property type="protein sequence ID" value="CAF2103025.1"/>
    <property type="molecule type" value="Genomic_DNA"/>
</dbReference>
<evidence type="ECO:0000313" key="8">
    <source>
        <dbReference type="EMBL" id="CDY27724.1"/>
    </source>
</evidence>
<dbReference type="OMA" id="RSECTIV"/>
<dbReference type="PANTHER" id="PTHR31234">
    <property type="entry name" value="LATE EMBRYOGENESIS ABUNDANT (LEA) HYDROXYPROLINE-RICH GLYCOPROTEIN FAMILY"/>
    <property type="match status" value="1"/>
</dbReference>
<dbReference type="Gene3D" id="2.60.40.1820">
    <property type="match status" value="1"/>
</dbReference>
<evidence type="ECO:0000256" key="2">
    <source>
        <dbReference type="ARBA" id="ARBA00022692"/>
    </source>
</evidence>
<name>A0A078GR96_BRANA</name>
<evidence type="ECO:0000313" key="9">
    <source>
        <dbReference type="Proteomes" id="UP000028999"/>
    </source>
</evidence>
<dbReference type="PaxDb" id="3708-A0A078GR96"/>
<protein>
    <submittedName>
        <fullName evidence="7">(rape) hypothetical protein</fullName>
    </submittedName>
    <submittedName>
        <fullName evidence="8">BnaA05g31330D protein</fullName>
    </submittedName>
</protein>
<dbReference type="OrthoDB" id="1910624at2759"/>
<keyword evidence="3 5" id="KW-1133">Transmembrane helix</keyword>
<evidence type="ECO:0000256" key="3">
    <source>
        <dbReference type="ARBA" id="ARBA00022989"/>
    </source>
</evidence>
<evidence type="ECO:0000259" key="6">
    <source>
        <dbReference type="Pfam" id="PF03168"/>
    </source>
</evidence>
<evidence type="ECO:0000256" key="4">
    <source>
        <dbReference type="ARBA" id="ARBA00023136"/>
    </source>
</evidence>
<dbReference type="GO" id="GO:0098542">
    <property type="term" value="P:defense response to other organism"/>
    <property type="evidence" value="ECO:0007669"/>
    <property type="project" value="InterPro"/>
</dbReference>
<dbReference type="InterPro" id="IPR004864">
    <property type="entry name" value="LEA_2"/>
</dbReference>
<organism evidence="8 9">
    <name type="scientific">Brassica napus</name>
    <name type="common">Rape</name>
    <dbReference type="NCBI Taxonomy" id="3708"/>
    <lineage>
        <taxon>Eukaryota</taxon>
        <taxon>Viridiplantae</taxon>
        <taxon>Streptophyta</taxon>
        <taxon>Embryophyta</taxon>
        <taxon>Tracheophyta</taxon>
        <taxon>Spermatophyta</taxon>
        <taxon>Magnoliopsida</taxon>
        <taxon>eudicotyledons</taxon>
        <taxon>Gunneridae</taxon>
        <taxon>Pentapetalae</taxon>
        <taxon>rosids</taxon>
        <taxon>malvids</taxon>
        <taxon>Brassicales</taxon>
        <taxon>Brassicaceae</taxon>
        <taxon>Brassiceae</taxon>
        <taxon>Brassica</taxon>
    </lineage>
</organism>
<dbReference type="InterPro" id="IPR044839">
    <property type="entry name" value="NDR1-like"/>
</dbReference>
<dbReference type="GO" id="GO:0016020">
    <property type="term" value="C:membrane"/>
    <property type="evidence" value="ECO:0007669"/>
    <property type="project" value="UniProtKB-SubCell"/>
</dbReference>
<proteinExistence type="predicted"/>
<dbReference type="PANTHER" id="PTHR31234:SF65">
    <property type="entry name" value="LATE EMBRYOGENESIS ABUNDANT PROTEIN, LEA_2 SUBGROUP"/>
    <property type="match status" value="1"/>
</dbReference>
<feature type="domain" description="Late embryogenesis abundant protein LEA-2 subgroup" evidence="6">
    <location>
        <begin position="71"/>
        <end position="161"/>
    </location>
</feature>
<comment type="subcellular location">
    <subcellularLocation>
        <location evidence="1">Membrane</location>
        <topology evidence="1">Single-pass membrane protein</topology>
    </subcellularLocation>
</comment>
<evidence type="ECO:0000256" key="1">
    <source>
        <dbReference type="ARBA" id="ARBA00004167"/>
    </source>
</evidence>
<evidence type="ECO:0000313" key="7">
    <source>
        <dbReference type="EMBL" id="CAF2103025.1"/>
    </source>
</evidence>
<dbReference type="AlphaFoldDB" id="A0A078GR96"/>
<dbReference type="Proteomes" id="UP001295469">
    <property type="component" value="Chromosome A05"/>
</dbReference>
<dbReference type="STRING" id="3708.A0A078GR96"/>
<sequence>MTKRRICYIVSGIISILFITFMTILILSQTVFKPKHPVLQTLSSTVEGVSTHISPPLDVQINFTLTLQMLLKNPNLVDFEYKTVENLVYYRDILVGNLTLPSSTLPAKGSAILPCPLVLQIDKFVANLGDILQDILQRKIVIETKANMPGKITVLGIFKAHLNTTSHCKLVLSVPSMEVVDQVCDLEAKL</sequence>
<keyword evidence="4 5" id="KW-0472">Membrane</keyword>
<gene>
    <name evidence="8" type="primary">BnaA05g31330D</name>
    <name evidence="7" type="ORF">DARMORV10_A05P42060.1</name>
    <name evidence="8" type="ORF">GSBRNA2T00038521001</name>
</gene>
<reference evidence="8" key="2">
    <citation type="submission" date="2014-06" db="EMBL/GenBank/DDBJ databases">
        <authorList>
            <person name="Genoscope - CEA"/>
        </authorList>
    </citation>
    <scope>NUCLEOTIDE SEQUENCE</scope>
</reference>
<accession>A0A078GR96</accession>
<dbReference type="Pfam" id="PF03168">
    <property type="entry name" value="LEA_2"/>
    <property type="match status" value="1"/>
</dbReference>
<reference evidence="7" key="3">
    <citation type="submission" date="2021-01" db="EMBL/GenBank/DDBJ databases">
        <authorList>
            <consortium name="Genoscope - CEA"/>
            <person name="William W."/>
        </authorList>
    </citation>
    <scope>NUCLEOTIDE SEQUENCE</scope>
</reference>